<dbReference type="AlphaFoldDB" id="A0A1S1MNG1"/>
<dbReference type="InterPro" id="IPR014358">
    <property type="entry name" value="Enoyl-ACP_Rdtase_NADH"/>
</dbReference>
<dbReference type="STRING" id="1859457.BET10_16605"/>
<dbReference type="InterPro" id="IPR036291">
    <property type="entry name" value="NAD(P)-bd_dom_sf"/>
</dbReference>
<evidence type="ECO:0000256" key="1">
    <source>
        <dbReference type="ARBA" id="ARBA00005194"/>
    </source>
</evidence>
<evidence type="ECO:0000313" key="11">
    <source>
        <dbReference type="EMBL" id="OHU89738.1"/>
    </source>
</evidence>
<comment type="caution">
    <text evidence="11">The sequence shown here is derived from an EMBL/GenBank/DDBJ whole genome shotgun (WGS) entry which is preliminary data.</text>
</comment>
<dbReference type="GO" id="GO:0004318">
    <property type="term" value="F:enoyl-[acyl-carrier-protein] reductase (NADH) activity"/>
    <property type="evidence" value="ECO:0007669"/>
    <property type="project" value="UniProtKB-EC"/>
</dbReference>
<evidence type="ECO:0000256" key="6">
    <source>
        <dbReference type="ARBA" id="ARBA00023098"/>
    </source>
</evidence>
<dbReference type="Gene3D" id="1.10.8.400">
    <property type="entry name" value="Enoyl acyl carrier protein reductase"/>
    <property type="match status" value="1"/>
</dbReference>
<accession>A0A1S1MNG1</accession>
<dbReference type="PIRSF" id="PIRSF000094">
    <property type="entry name" value="Enoyl-ACP_rdct"/>
    <property type="match status" value="1"/>
</dbReference>
<dbReference type="PANTHER" id="PTHR43159">
    <property type="entry name" value="ENOYL-[ACYL-CARRIER-PROTEIN] REDUCTASE"/>
    <property type="match status" value="1"/>
</dbReference>
<feature type="binding site" evidence="9">
    <location>
        <position position="100"/>
    </location>
    <ligand>
        <name>substrate</name>
    </ligand>
</feature>
<name>A0A1S1MNG1_9GAMM</name>
<comment type="pathway">
    <text evidence="1">Lipid metabolism; fatty acid biosynthesis.</text>
</comment>
<comment type="catalytic activity">
    <reaction evidence="8">
        <text>a 2,3-saturated acyl-[ACP] + NAD(+) = a (2E)-enoyl-[ACP] + NADH + H(+)</text>
        <dbReference type="Rhea" id="RHEA:10240"/>
        <dbReference type="Rhea" id="RHEA-COMP:9925"/>
        <dbReference type="Rhea" id="RHEA-COMP:9926"/>
        <dbReference type="ChEBI" id="CHEBI:15378"/>
        <dbReference type="ChEBI" id="CHEBI:57540"/>
        <dbReference type="ChEBI" id="CHEBI:57945"/>
        <dbReference type="ChEBI" id="CHEBI:78784"/>
        <dbReference type="ChEBI" id="CHEBI:78785"/>
        <dbReference type="EC" id="1.3.1.9"/>
    </reaction>
</comment>
<evidence type="ECO:0000256" key="9">
    <source>
        <dbReference type="PIRSR" id="PIRSR000094-2"/>
    </source>
</evidence>
<keyword evidence="12" id="KW-1185">Reference proteome</keyword>
<evidence type="ECO:0000256" key="7">
    <source>
        <dbReference type="ARBA" id="ARBA00023160"/>
    </source>
</evidence>
<reference evidence="11 12" key="1">
    <citation type="submission" date="2016-09" db="EMBL/GenBank/DDBJ databases">
        <title>Pseudoalteromonas amylolytica sp. nov., isolated from the surface seawater.</title>
        <authorList>
            <person name="Wu Y.-H."/>
            <person name="Cheng H."/>
            <person name="Jin X.-B."/>
            <person name="Wang C.-S."/>
            <person name="Xu X.-W."/>
        </authorList>
    </citation>
    <scope>NUCLEOTIDE SEQUENCE [LARGE SCALE GENOMIC DNA]</scope>
    <source>
        <strain evidence="11 12">JW1</strain>
    </source>
</reference>
<dbReference type="InterPro" id="IPR002347">
    <property type="entry name" value="SDR_fam"/>
</dbReference>
<sequence length="272" mass="29038">MELMKNKVGLVMGIANKNSIATHIAKFLEEQGAEIAVSYQPMGGDEDKYLARIKKGSGLSPEASFYPCNVANDEDIEALFEKLKSQYGKIDFIVHSIAYADTQELASGVSNMSRKGFAEMMDISVYSLLKVANQAKDILGGGSLITLSHFGAQRAMAGFNGMGIAKAALEGSVRYLAQDIGAHNIRVNAVSAGPLRTLSSFGIGNFATMKDAYSNRCPLNNEINQIDVAKSVAYLASDLSLCTTGEIIHVDNGYHSVGLEQVAPDAQEESAA</sequence>
<proteinExistence type="inferred from homology"/>
<dbReference type="EMBL" id="MKJU01000028">
    <property type="protein sequence ID" value="OHU89738.1"/>
    <property type="molecule type" value="Genomic_DNA"/>
</dbReference>
<dbReference type="EC" id="1.3.1.9" evidence="8"/>
<evidence type="ECO:0000256" key="4">
    <source>
        <dbReference type="ARBA" id="ARBA00022832"/>
    </source>
</evidence>
<feature type="binding site" evidence="10">
    <location>
        <position position="166"/>
    </location>
    <ligand>
        <name>NAD(+)</name>
        <dbReference type="ChEBI" id="CHEBI:57540"/>
    </ligand>
</feature>
<keyword evidence="7 8" id="KW-0275">Fatty acid biosynthesis</keyword>
<evidence type="ECO:0000256" key="3">
    <source>
        <dbReference type="ARBA" id="ARBA00022516"/>
    </source>
</evidence>
<dbReference type="PRINTS" id="PR00081">
    <property type="entry name" value="GDHRDH"/>
</dbReference>
<feature type="binding site" evidence="10">
    <location>
        <begin position="19"/>
        <end position="20"/>
    </location>
    <ligand>
        <name>NAD(+)</name>
        <dbReference type="ChEBI" id="CHEBI:57540"/>
    </ligand>
</feature>
<feature type="binding site" evidence="10">
    <location>
        <position position="97"/>
    </location>
    <ligand>
        <name>NAD(+)</name>
        <dbReference type="ChEBI" id="CHEBI:57540"/>
    </ligand>
</feature>
<comment type="similarity">
    <text evidence="2 8">Belongs to the short-chain dehydrogenases/reductases (SDR) family. FabI subfamily.</text>
</comment>
<keyword evidence="3 8" id="KW-0444">Lipid biosynthesis</keyword>
<dbReference type="SUPFAM" id="SSF51735">
    <property type="entry name" value="NAD(P)-binding Rossmann-fold domains"/>
    <property type="match status" value="1"/>
</dbReference>
<keyword evidence="8 10" id="KW-0520">NAD</keyword>
<gene>
    <name evidence="11" type="ORF">BET10_16605</name>
</gene>
<dbReference type="UniPathway" id="UPA00094"/>
<evidence type="ECO:0000256" key="8">
    <source>
        <dbReference type="PIRNR" id="PIRNR000094"/>
    </source>
</evidence>
<dbReference type="OrthoDB" id="20590at2"/>
<protein>
    <recommendedName>
        <fullName evidence="8">Enoyl-[acyl-carrier-protein] reductase [NADH]</fullName>
        <ecNumber evidence="8">1.3.1.9</ecNumber>
    </recommendedName>
</protein>
<dbReference type="Gene3D" id="3.40.50.720">
    <property type="entry name" value="NAD(P)-binding Rossmann-like Domain"/>
    <property type="match status" value="1"/>
</dbReference>
<evidence type="ECO:0000313" key="12">
    <source>
        <dbReference type="Proteomes" id="UP000179786"/>
    </source>
</evidence>
<keyword evidence="5 8" id="KW-0560">Oxidoreductase</keyword>
<dbReference type="Pfam" id="PF13561">
    <property type="entry name" value="adh_short_C2"/>
    <property type="match status" value="1"/>
</dbReference>
<dbReference type="CDD" id="cd05372">
    <property type="entry name" value="ENR_SDR"/>
    <property type="match status" value="1"/>
</dbReference>
<keyword evidence="6" id="KW-0443">Lipid metabolism</keyword>
<evidence type="ECO:0000256" key="5">
    <source>
        <dbReference type="ARBA" id="ARBA00023002"/>
    </source>
</evidence>
<dbReference type="Proteomes" id="UP000179786">
    <property type="component" value="Unassembled WGS sequence"/>
</dbReference>
<evidence type="ECO:0000256" key="2">
    <source>
        <dbReference type="ARBA" id="ARBA00009233"/>
    </source>
</evidence>
<dbReference type="PANTHER" id="PTHR43159:SF2">
    <property type="entry name" value="ENOYL-[ACYL-CARRIER-PROTEIN] REDUCTASE [NADH], CHLOROPLASTIC"/>
    <property type="match status" value="1"/>
</dbReference>
<dbReference type="GO" id="GO:0006633">
    <property type="term" value="P:fatty acid biosynthetic process"/>
    <property type="evidence" value="ECO:0007669"/>
    <property type="project" value="UniProtKB-UniPathway"/>
</dbReference>
<feature type="binding site" evidence="10">
    <location>
        <position position="13"/>
    </location>
    <ligand>
        <name>NAD(+)</name>
        <dbReference type="ChEBI" id="CHEBI:57540"/>
    </ligand>
</feature>
<keyword evidence="4" id="KW-0276">Fatty acid metabolism</keyword>
<dbReference type="RefSeq" id="WP_070986365.1">
    <property type="nucleotide sequence ID" value="NZ_MKJU01000028.1"/>
</dbReference>
<feature type="binding site" evidence="10">
    <location>
        <position position="40"/>
    </location>
    <ligand>
        <name>NAD(+)</name>
        <dbReference type="ChEBI" id="CHEBI:57540"/>
    </ligand>
</feature>
<evidence type="ECO:0000256" key="10">
    <source>
        <dbReference type="PIRSR" id="PIRSR000094-3"/>
    </source>
</evidence>
<organism evidence="11 12">
    <name type="scientific">Pseudoalteromonas amylolytica</name>
    <dbReference type="NCBI Taxonomy" id="1859457"/>
    <lineage>
        <taxon>Bacteria</taxon>
        <taxon>Pseudomonadati</taxon>
        <taxon>Pseudomonadota</taxon>
        <taxon>Gammaproteobacteria</taxon>
        <taxon>Alteromonadales</taxon>
        <taxon>Pseudoalteromonadaceae</taxon>
        <taxon>Pseudoalteromonas</taxon>
    </lineage>
</organism>